<reference evidence="8 9" key="1">
    <citation type="submission" date="2016-12" db="EMBL/GenBank/DDBJ databases">
        <title>Trade-off between light-utilization and light-protection in marine flavobacteria.</title>
        <authorList>
            <person name="Kumagai Y."/>
            <person name="Yoshizawa S."/>
            <person name="Kogure K."/>
            <person name="Iwasaki W."/>
        </authorList>
    </citation>
    <scope>NUCLEOTIDE SEQUENCE [LARGE SCALE GENOMIC DNA]</scope>
    <source>
        <strain evidence="8 9">KCTC 22729</strain>
    </source>
</reference>
<sequence>MDGIIYTIIIGAVCGYIADVLMSDNGYGLLVSIIIGIAGSFVGTWAFGELGIKVGSGVVSDIIKGASGAIIILFVLGLFKRGLSKKR</sequence>
<dbReference type="RefSeq" id="WP_105046715.1">
    <property type="nucleotide sequence ID" value="NZ_CP150662.1"/>
</dbReference>
<evidence type="ECO:0000256" key="7">
    <source>
        <dbReference type="SAM" id="Phobius"/>
    </source>
</evidence>
<evidence type="ECO:0000313" key="9">
    <source>
        <dbReference type="Proteomes" id="UP000237608"/>
    </source>
</evidence>
<name>A0A2S7WD65_9FLAO</name>
<proteinExistence type="inferred from homology"/>
<gene>
    <name evidence="8" type="ORF">BTO13_10160</name>
</gene>
<keyword evidence="6 7" id="KW-0472">Membrane</keyword>
<keyword evidence="9" id="KW-1185">Reference proteome</keyword>
<feature type="transmembrane region" description="Helical" evidence="7">
    <location>
        <begin position="62"/>
        <end position="79"/>
    </location>
</feature>
<keyword evidence="3" id="KW-1003">Cell membrane</keyword>
<evidence type="ECO:0000256" key="6">
    <source>
        <dbReference type="ARBA" id="ARBA00023136"/>
    </source>
</evidence>
<dbReference type="GO" id="GO:0005886">
    <property type="term" value="C:plasma membrane"/>
    <property type="evidence" value="ECO:0007669"/>
    <property type="project" value="UniProtKB-SubCell"/>
</dbReference>
<protein>
    <recommendedName>
        <fullName evidence="10">Transglycosylase</fullName>
    </recommendedName>
</protein>
<evidence type="ECO:0000256" key="5">
    <source>
        <dbReference type="ARBA" id="ARBA00022989"/>
    </source>
</evidence>
<keyword evidence="4 7" id="KW-0812">Transmembrane</keyword>
<comment type="caution">
    <text evidence="8">The sequence shown here is derived from an EMBL/GenBank/DDBJ whole genome shotgun (WGS) entry which is preliminary data.</text>
</comment>
<dbReference type="Pfam" id="PF04226">
    <property type="entry name" value="Transgly_assoc"/>
    <property type="match status" value="1"/>
</dbReference>
<dbReference type="AlphaFoldDB" id="A0A2S7WD65"/>
<organism evidence="8 9">
    <name type="scientific">Polaribacter gangjinensis</name>
    <dbReference type="NCBI Taxonomy" id="574710"/>
    <lineage>
        <taxon>Bacteria</taxon>
        <taxon>Pseudomonadati</taxon>
        <taxon>Bacteroidota</taxon>
        <taxon>Flavobacteriia</taxon>
        <taxon>Flavobacteriales</taxon>
        <taxon>Flavobacteriaceae</taxon>
    </lineage>
</organism>
<comment type="subcellular location">
    <subcellularLocation>
        <location evidence="1">Cell membrane</location>
        <topology evidence="1">Multi-pass membrane protein</topology>
    </subcellularLocation>
</comment>
<keyword evidence="5 7" id="KW-1133">Transmembrane helix</keyword>
<feature type="transmembrane region" description="Helical" evidence="7">
    <location>
        <begin position="29"/>
        <end position="47"/>
    </location>
</feature>
<evidence type="ECO:0000256" key="4">
    <source>
        <dbReference type="ARBA" id="ARBA00022692"/>
    </source>
</evidence>
<evidence type="ECO:0000256" key="1">
    <source>
        <dbReference type="ARBA" id="ARBA00004651"/>
    </source>
</evidence>
<dbReference type="OrthoDB" id="964123at2"/>
<dbReference type="Proteomes" id="UP000237608">
    <property type="component" value="Unassembled WGS sequence"/>
</dbReference>
<evidence type="ECO:0008006" key="10">
    <source>
        <dbReference type="Google" id="ProtNLM"/>
    </source>
</evidence>
<dbReference type="InterPro" id="IPR007341">
    <property type="entry name" value="Transgly_assoc"/>
</dbReference>
<comment type="similarity">
    <text evidence="2">Belongs to the UPF0410 family.</text>
</comment>
<evidence type="ECO:0000256" key="2">
    <source>
        <dbReference type="ARBA" id="ARBA00011006"/>
    </source>
</evidence>
<feature type="transmembrane region" description="Helical" evidence="7">
    <location>
        <begin position="6"/>
        <end position="22"/>
    </location>
</feature>
<dbReference type="EMBL" id="MSCL01000001">
    <property type="protein sequence ID" value="PQJ75568.1"/>
    <property type="molecule type" value="Genomic_DNA"/>
</dbReference>
<accession>A0A2S7WD65</accession>
<dbReference type="PANTHER" id="PTHR33884:SF3">
    <property type="entry name" value="UPF0410 PROTEIN YMGE"/>
    <property type="match status" value="1"/>
</dbReference>
<evidence type="ECO:0000256" key="3">
    <source>
        <dbReference type="ARBA" id="ARBA00022475"/>
    </source>
</evidence>
<evidence type="ECO:0000313" key="8">
    <source>
        <dbReference type="EMBL" id="PQJ75568.1"/>
    </source>
</evidence>
<dbReference type="PANTHER" id="PTHR33884">
    <property type="entry name" value="UPF0410 PROTEIN YMGE"/>
    <property type="match status" value="1"/>
</dbReference>